<name>A0A0D2PQY2_HYPSF</name>
<dbReference type="InterPro" id="IPR036291">
    <property type="entry name" value="NAD(P)-bd_dom_sf"/>
</dbReference>
<reference evidence="5" key="1">
    <citation type="submission" date="2014-04" db="EMBL/GenBank/DDBJ databases">
        <title>Evolutionary Origins and Diversification of the Mycorrhizal Mutualists.</title>
        <authorList>
            <consortium name="DOE Joint Genome Institute"/>
            <consortium name="Mycorrhizal Genomics Consortium"/>
            <person name="Kohler A."/>
            <person name="Kuo A."/>
            <person name="Nagy L.G."/>
            <person name="Floudas D."/>
            <person name="Copeland A."/>
            <person name="Barry K.W."/>
            <person name="Cichocki N."/>
            <person name="Veneault-Fourrey C."/>
            <person name="LaButti K."/>
            <person name="Lindquist E.A."/>
            <person name="Lipzen A."/>
            <person name="Lundell T."/>
            <person name="Morin E."/>
            <person name="Murat C."/>
            <person name="Riley R."/>
            <person name="Ohm R."/>
            <person name="Sun H."/>
            <person name="Tunlid A."/>
            <person name="Henrissat B."/>
            <person name="Grigoriev I.V."/>
            <person name="Hibbett D.S."/>
            <person name="Martin F."/>
        </authorList>
    </citation>
    <scope>NUCLEOTIDE SEQUENCE [LARGE SCALE GENOMIC DNA]</scope>
    <source>
        <strain evidence="5">FD-334 SS-4</strain>
    </source>
</reference>
<dbReference type="PRINTS" id="PR00081">
    <property type="entry name" value="GDHRDH"/>
</dbReference>
<evidence type="ECO:0000313" key="4">
    <source>
        <dbReference type="EMBL" id="KJA22255.1"/>
    </source>
</evidence>
<evidence type="ECO:0008006" key="6">
    <source>
        <dbReference type="Google" id="ProtNLM"/>
    </source>
</evidence>
<evidence type="ECO:0000256" key="3">
    <source>
        <dbReference type="ARBA" id="ARBA00023002"/>
    </source>
</evidence>
<keyword evidence="3" id="KW-0560">Oxidoreductase</keyword>
<dbReference type="GO" id="GO:0016491">
    <property type="term" value="F:oxidoreductase activity"/>
    <property type="evidence" value="ECO:0007669"/>
    <property type="project" value="UniProtKB-KW"/>
</dbReference>
<dbReference type="Gene3D" id="3.40.50.720">
    <property type="entry name" value="NAD(P)-binding Rossmann-like Domain"/>
    <property type="match status" value="1"/>
</dbReference>
<dbReference type="GO" id="GO:0005737">
    <property type="term" value="C:cytoplasm"/>
    <property type="evidence" value="ECO:0007669"/>
    <property type="project" value="TreeGrafter"/>
</dbReference>
<dbReference type="AlphaFoldDB" id="A0A0D2PQY2"/>
<dbReference type="Proteomes" id="UP000054270">
    <property type="component" value="Unassembled WGS sequence"/>
</dbReference>
<dbReference type="SUPFAM" id="SSF51735">
    <property type="entry name" value="NAD(P)-binding Rossmann-fold domains"/>
    <property type="match status" value="1"/>
</dbReference>
<sequence length="259" mass="28165">MSQVAVYLVTGSNRGIGLGLVTHFLEKHSNAFVYAGVRDPDNALSLQNLQEKYSERIAVVNYVSADVEGNAALGREIEKRHGHLDTVIANAGIYSTCVNVADISPATIEEHFRVNVTGAIILFQAVYNLLKKSGSPRFVPISSITGCLDGPVIRSPTGSVAYGATKAALNWTTRKIHFENDWLVTFPLSPGPVDTDMLRNAIENDKSGTLQKLAVDDGSLNWRATVETVSVSLIKIIDESTREKDGGEFIHVDGTRIPW</sequence>
<evidence type="ECO:0000256" key="1">
    <source>
        <dbReference type="ARBA" id="ARBA00006484"/>
    </source>
</evidence>
<accession>A0A0D2PQY2</accession>
<organism evidence="4 5">
    <name type="scientific">Hypholoma sublateritium (strain FD-334 SS-4)</name>
    <dbReference type="NCBI Taxonomy" id="945553"/>
    <lineage>
        <taxon>Eukaryota</taxon>
        <taxon>Fungi</taxon>
        <taxon>Dikarya</taxon>
        <taxon>Basidiomycota</taxon>
        <taxon>Agaricomycotina</taxon>
        <taxon>Agaricomycetes</taxon>
        <taxon>Agaricomycetidae</taxon>
        <taxon>Agaricales</taxon>
        <taxon>Agaricineae</taxon>
        <taxon>Strophariaceae</taxon>
        <taxon>Hypholoma</taxon>
    </lineage>
</organism>
<dbReference type="OrthoDB" id="9876299at2759"/>
<evidence type="ECO:0000256" key="2">
    <source>
        <dbReference type="ARBA" id="ARBA00022857"/>
    </source>
</evidence>
<protein>
    <recommendedName>
        <fullName evidence="6">Ketoreductase (KR) domain-containing protein</fullName>
    </recommendedName>
</protein>
<gene>
    <name evidence="4" type="ORF">HYPSUDRAFT_41149</name>
</gene>
<proteinExistence type="inferred from homology"/>
<dbReference type="PANTHER" id="PTHR43544:SF7">
    <property type="entry name" value="NADB-LER2"/>
    <property type="match status" value="1"/>
</dbReference>
<keyword evidence="2" id="KW-0521">NADP</keyword>
<dbReference type="InterPro" id="IPR002347">
    <property type="entry name" value="SDR_fam"/>
</dbReference>
<comment type="similarity">
    <text evidence="1">Belongs to the short-chain dehydrogenases/reductases (SDR) family.</text>
</comment>
<dbReference type="PANTHER" id="PTHR43544">
    <property type="entry name" value="SHORT-CHAIN DEHYDROGENASE/REDUCTASE"/>
    <property type="match status" value="1"/>
</dbReference>
<dbReference type="EMBL" id="KN817551">
    <property type="protein sequence ID" value="KJA22255.1"/>
    <property type="molecule type" value="Genomic_DNA"/>
</dbReference>
<evidence type="ECO:0000313" key="5">
    <source>
        <dbReference type="Proteomes" id="UP000054270"/>
    </source>
</evidence>
<dbReference type="Pfam" id="PF00106">
    <property type="entry name" value="adh_short"/>
    <property type="match status" value="1"/>
</dbReference>
<dbReference type="InterPro" id="IPR051468">
    <property type="entry name" value="Fungal_SecMetab_SDRs"/>
</dbReference>
<dbReference type="OMA" id="MANTTYL"/>
<keyword evidence="5" id="KW-1185">Reference proteome</keyword>